<dbReference type="InterPro" id="IPR010298">
    <property type="entry name" value="YacP-like"/>
</dbReference>
<dbReference type="Pfam" id="PF05991">
    <property type="entry name" value="NYN_YacP"/>
    <property type="match status" value="1"/>
</dbReference>
<protein>
    <recommendedName>
        <fullName evidence="2">NYN domain-containing protein</fullName>
    </recommendedName>
</protein>
<reference evidence="1" key="1">
    <citation type="submission" date="2018-12" db="EMBL/GenBank/DDBJ databases">
        <title>Novel natural products biosynthetic potential of the class Ktedonobacteria.</title>
        <authorList>
            <person name="Zheng Y."/>
            <person name="Saitou A."/>
            <person name="Wang C.M."/>
            <person name="Toyoda A."/>
            <person name="Minakuchi Y."/>
            <person name="Sekiguchi Y."/>
            <person name="Ueda K."/>
            <person name="Takano H."/>
            <person name="Sakai Y."/>
            <person name="Yokota A."/>
            <person name="Yabe S."/>
        </authorList>
    </citation>
    <scope>NUCLEOTIDE SEQUENCE</scope>
    <source>
        <strain evidence="1">A3-2</strain>
    </source>
</reference>
<name>A0A455T2W0_9CHLR</name>
<sequence>MGQHILVDGYNVIRRNPQFRAALTQSLESARELLITQLVHRYRHTPYHVTVVFDGTGKHEQHLYERRIHIIYSRQGENADQVIARLAREARAAGHEVQLFSDDSEVRQSVTRQGGQATSTHGLAAALNAPPRRLAQRFAHQIRMRALYGLDPAFKLEDYEDAEAILYGQRSSQRRRQRGAQKRKRY</sequence>
<evidence type="ECO:0008006" key="2">
    <source>
        <dbReference type="Google" id="ProtNLM"/>
    </source>
</evidence>
<organism evidence="1">
    <name type="scientific">Thermogemmatispora argillosa</name>
    <dbReference type="NCBI Taxonomy" id="2045280"/>
    <lineage>
        <taxon>Bacteria</taxon>
        <taxon>Bacillati</taxon>
        <taxon>Chloroflexota</taxon>
        <taxon>Ktedonobacteria</taxon>
        <taxon>Thermogemmatisporales</taxon>
        <taxon>Thermogemmatisporaceae</taxon>
        <taxon>Thermogemmatispora</taxon>
    </lineage>
</organism>
<dbReference type="AlphaFoldDB" id="A0A455T2W0"/>
<dbReference type="SUPFAM" id="SSF88723">
    <property type="entry name" value="PIN domain-like"/>
    <property type="match status" value="1"/>
</dbReference>
<dbReference type="EMBL" id="AP019377">
    <property type="protein sequence ID" value="BBH94953.1"/>
    <property type="molecule type" value="Genomic_DNA"/>
</dbReference>
<accession>A0A455T2W0</accession>
<dbReference type="InterPro" id="IPR029060">
    <property type="entry name" value="PIN-like_dom_sf"/>
</dbReference>
<dbReference type="PANTHER" id="PTHR34547:SF1">
    <property type="entry name" value="YACP-LIKE NYN DOMAIN PROTEIN"/>
    <property type="match status" value="1"/>
</dbReference>
<dbReference type="PANTHER" id="PTHR34547">
    <property type="entry name" value="YACP-LIKE NYN DOMAIN PROTEIN"/>
    <property type="match status" value="1"/>
</dbReference>
<evidence type="ECO:0000313" key="1">
    <source>
        <dbReference type="EMBL" id="BBH94953.1"/>
    </source>
</evidence>
<gene>
    <name evidence="1" type="ORF">KTA_31520</name>
</gene>
<proteinExistence type="predicted"/>